<evidence type="ECO:0000259" key="1">
    <source>
        <dbReference type="PROSITE" id="PS51293"/>
    </source>
</evidence>
<dbReference type="RefSeq" id="XP_007410895.1">
    <property type="nucleotide sequence ID" value="XM_007410833.1"/>
</dbReference>
<dbReference type="GO" id="GO:0034967">
    <property type="term" value="C:Set3 complex"/>
    <property type="evidence" value="ECO:0007669"/>
    <property type="project" value="TreeGrafter"/>
</dbReference>
<feature type="non-terminal residue" evidence="2">
    <location>
        <position position="100"/>
    </location>
</feature>
<dbReference type="CDD" id="cd00167">
    <property type="entry name" value="SANT"/>
    <property type="match status" value="1"/>
</dbReference>
<reference evidence="3" key="1">
    <citation type="journal article" date="2011" name="Proc. Natl. Acad. Sci. U.S.A.">
        <title>Obligate biotrophy features unraveled by the genomic analysis of rust fungi.</title>
        <authorList>
            <person name="Duplessis S."/>
            <person name="Cuomo C.A."/>
            <person name="Lin Y.-C."/>
            <person name="Aerts A."/>
            <person name="Tisserant E."/>
            <person name="Veneault-Fourrey C."/>
            <person name="Joly D.L."/>
            <person name="Hacquard S."/>
            <person name="Amselem J."/>
            <person name="Cantarel B.L."/>
            <person name="Chiu R."/>
            <person name="Coutinho P.M."/>
            <person name="Feau N."/>
            <person name="Field M."/>
            <person name="Frey P."/>
            <person name="Gelhaye E."/>
            <person name="Goldberg J."/>
            <person name="Grabherr M.G."/>
            <person name="Kodira C.D."/>
            <person name="Kohler A."/>
            <person name="Kuees U."/>
            <person name="Lindquist E.A."/>
            <person name="Lucas S.M."/>
            <person name="Mago R."/>
            <person name="Mauceli E."/>
            <person name="Morin E."/>
            <person name="Murat C."/>
            <person name="Pangilinan J.L."/>
            <person name="Park R."/>
            <person name="Pearson M."/>
            <person name="Quesneville H."/>
            <person name="Rouhier N."/>
            <person name="Sakthikumar S."/>
            <person name="Salamov A.A."/>
            <person name="Schmutz J."/>
            <person name="Selles B."/>
            <person name="Shapiro H."/>
            <person name="Tanguay P."/>
            <person name="Tuskan G.A."/>
            <person name="Henrissat B."/>
            <person name="Van de Peer Y."/>
            <person name="Rouze P."/>
            <person name="Ellis J.G."/>
            <person name="Dodds P.N."/>
            <person name="Schein J.E."/>
            <person name="Zhong S."/>
            <person name="Hamelin R.C."/>
            <person name="Grigoriev I.V."/>
            <person name="Szabo L.J."/>
            <person name="Martin F."/>
        </authorList>
    </citation>
    <scope>NUCLEOTIDE SEQUENCE [LARGE SCALE GENOMIC DNA]</scope>
    <source>
        <strain evidence="3">98AG31 / pathotype 3-4-7</strain>
    </source>
</reference>
<dbReference type="GeneID" id="18927553"/>
<organism evidence="3">
    <name type="scientific">Melampsora larici-populina (strain 98AG31 / pathotype 3-4-7)</name>
    <name type="common">Poplar leaf rust fungus</name>
    <dbReference type="NCBI Taxonomy" id="747676"/>
    <lineage>
        <taxon>Eukaryota</taxon>
        <taxon>Fungi</taxon>
        <taxon>Dikarya</taxon>
        <taxon>Basidiomycota</taxon>
        <taxon>Pucciniomycotina</taxon>
        <taxon>Pucciniomycetes</taxon>
        <taxon>Pucciniales</taxon>
        <taxon>Melampsoraceae</taxon>
        <taxon>Melampsora</taxon>
    </lineage>
</organism>
<dbReference type="VEuPathDB" id="FungiDB:MELLADRAFT_36440"/>
<dbReference type="SUPFAM" id="SSF46689">
    <property type="entry name" value="Homeodomain-like"/>
    <property type="match status" value="1"/>
</dbReference>
<dbReference type="GO" id="GO:0006357">
    <property type="term" value="P:regulation of transcription by RNA polymerase II"/>
    <property type="evidence" value="ECO:0007669"/>
    <property type="project" value="TreeGrafter"/>
</dbReference>
<dbReference type="InParanoid" id="F4RNX7"/>
<gene>
    <name evidence="2" type="ORF">MELLADRAFT_36440</name>
</gene>
<dbReference type="InterPro" id="IPR001005">
    <property type="entry name" value="SANT/Myb"/>
</dbReference>
<dbReference type="HOGENOM" id="CLU_2312798_0_0_1"/>
<keyword evidence="3" id="KW-1185">Reference proteome</keyword>
<dbReference type="AlphaFoldDB" id="F4RNX7"/>
<dbReference type="InterPro" id="IPR017884">
    <property type="entry name" value="SANT_dom"/>
</dbReference>
<feature type="domain" description="SANT" evidence="1">
    <location>
        <begin position="47"/>
        <end position="98"/>
    </location>
</feature>
<dbReference type="OrthoDB" id="10258692at2759"/>
<dbReference type="Pfam" id="PF00249">
    <property type="entry name" value="Myb_DNA-binding"/>
    <property type="match status" value="1"/>
</dbReference>
<dbReference type="EMBL" id="GL883111">
    <property type="protein sequence ID" value="EGG05839.1"/>
    <property type="molecule type" value="Genomic_DNA"/>
</dbReference>
<protein>
    <recommendedName>
        <fullName evidence="1">SANT domain-containing protein</fullName>
    </recommendedName>
</protein>
<dbReference type="STRING" id="747676.F4RNX7"/>
<dbReference type="KEGG" id="mlr:MELLADRAFT_36440"/>
<dbReference type="PROSITE" id="PS51293">
    <property type="entry name" value="SANT"/>
    <property type="match status" value="1"/>
</dbReference>
<dbReference type="Gene3D" id="1.10.10.60">
    <property type="entry name" value="Homeodomain-like"/>
    <property type="match status" value="1"/>
</dbReference>
<dbReference type="SMART" id="SM00717">
    <property type="entry name" value="SANT"/>
    <property type="match status" value="1"/>
</dbReference>
<dbReference type="InterPro" id="IPR009057">
    <property type="entry name" value="Homeodomain-like_sf"/>
</dbReference>
<sequence>MALTQQQRSVFLHDDHDVTLIKDPIAFYHLQPLTAGGANPSNEISESAESGWSQEEQKLFETSYGLQPKQFGWIASQIQTKTRAECVLYYYRTKRSNRYR</sequence>
<dbReference type="InterPro" id="IPR051571">
    <property type="entry name" value="N-CoR_corepressor"/>
</dbReference>
<evidence type="ECO:0000313" key="2">
    <source>
        <dbReference type="EMBL" id="EGG05839.1"/>
    </source>
</evidence>
<proteinExistence type="predicted"/>
<name>F4RNX7_MELLP</name>
<evidence type="ECO:0000313" key="3">
    <source>
        <dbReference type="Proteomes" id="UP000001072"/>
    </source>
</evidence>
<dbReference type="PANTHER" id="PTHR13992">
    <property type="entry name" value="NUCLEAR RECEPTOR CO-REPRESSOR RELATED NCOR"/>
    <property type="match status" value="1"/>
</dbReference>
<dbReference type="Proteomes" id="UP000001072">
    <property type="component" value="Unassembled WGS sequence"/>
</dbReference>
<accession>F4RNX7</accession>
<dbReference type="PANTHER" id="PTHR13992:SF39">
    <property type="entry name" value="SMRTER, ISOFORM G"/>
    <property type="match status" value="1"/>
</dbReference>